<keyword evidence="1" id="KW-0328">Glycosyltransferase</keyword>
<evidence type="ECO:0000256" key="1">
    <source>
        <dbReference type="ARBA" id="ARBA00022676"/>
    </source>
</evidence>
<dbReference type="GO" id="GO:0016758">
    <property type="term" value="F:hexosyltransferase activity"/>
    <property type="evidence" value="ECO:0007669"/>
    <property type="project" value="TreeGrafter"/>
</dbReference>
<proteinExistence type="predicted"/>
<dbReference type="PANTHER" id="PTHR34136">
    <property type="match status" value="1"/>
</dbReference>
<accession>A0A2B9SUH3</accession>
<protein>
    <submittedName>
        <fullName evidence="3">Glycosyltransferase</fullName>
    </submittedName>
</protein>
<organism evidence="3 4">
    <name type="scientific">Priestia megaterium</name>
    <name type="common">Bacillus megaterium</name>
    <dbReference type="NCBI Taxonomy" id="1404"/>
    <lineage>
        <taxon>Bacteria</taxon>
        <taxon>Bacillati</taxon>
        <taxon>Bacillota</taxon>
        <taxon>Bacilli</taxon>
        <taxon>Bacillales</taxon>
        <taxon>Bacillaceae</taxon>
        <taxon>Priestia</taxon>
    </lineage>
</organism>
<dbReference type="Proteomes" id="UP000256519">
    <property type="component" value="Unassembled WGS sequence"/>
</dbReference>
<dbReference type="InterPro" id="IPR004629">
    <property type="entry name" value="WecG_TagA_CpsF"/>
</dbReference>
<dbReference type="AlphaFoldDB" id="A0A2B9SUH3"/>
<evidence type="ECO:0000313" key="4">
    <source>
        <dbReference type="Proteomes" id="UP000256519"/>
    </source>
</evidence>
<dbReference type="CDD" id="cd06533">
    <property type="entry name" value="Glyco_transf_WecG_TagA"/>
    <property type="match status" value="1"/>
</dbReference>
<evidence type="ECO:0000313" key="3">
    <source>
        <dbReference type="EMBL" id="RDZ14894.1"/>
    </source>
</evidence>
<reference evidence="3" key="1">
    <citation type="journal article" date="2018" name="Appl. Environ. Microbiol.">
        <title>Antimicrobial susceptibility testing and tentative epidemiological cut-off values of five Bacillus species relevant for use as animal feed additives or for plant protection.</title>
        <authorList>
            <person name="Agerso Y."/>
            <person name="Stuer-Lauridsen B."/>
            <person name="Bjerre K."/>
            <person name="Jensen M.G."/>
            <person name="Johansen E."/>
            <person name="Bennedsen M."/>
            <person name="Brockmann E."/>
            <person name="Nielsen B."/>
        </authorList>
    </citation>
    <scope>NUCLEOTIDE SEQUENCE [LARGE SCALE GENOMIC DNA]</scope>
    <source>
        <strain evidence="3">CHCC20162</strain>
    </source>
</reference>
<dbReference type="NCBIfam" id="TIGR00696">
    <property type="entry name" value="wecG_tagA_cpsF"/>
    <property type="match status" value="1"/>
</dbReference>
<dbReference type="Pfam" id="PF03808">
    <property type="entry name" value="Glyco_tran_WecG"/>
    <property type="match status" value="1"/>
</dbReference>
<dbReference type="EMBL" id="PQWM01000009">
    <property type="protein sequence ID" value="RDZ14894.1"/>
    <property type="molecule type" value="Genomic_DNA"/>
</dbReference>
<evidence type="ECO:0000256" key="2">
    <source>
        <dbReference type="ARBA" id="ARBA00022679"/>
    </source>
</evidence>
<name>A0A2B9SUH3_PRIMG</name>
<keyword evidence="2 3" id="KW-0808">Transferase</keyword>
<comment type="caution">
    <text evidence="3">The sequence shown here is derived from an EMBL/GenBank/DDBJ whole genome shotgun (WGS) entry which is preliminary data.</text>
</comment>
<gene>
    <name evidence="3" type="ORF">C3744_12315</name>
</gene>
<dbReference type="PANTHER" id="PTHR34136:SF1">
    <property type="entry name" value="UDP-N-ACETYL-D-MANNOSAMINURONIC ACID TRANSFERASE"/>
    <property type="match status" value="1"/>
</dbReference>
<sequence length="241" mass="28060">MLEAINRIEDTVEINKKNNQYSYVVTPNVDHIVNTYKNEKFKQVYDNADLILVDGMPIVQASRVLKSELKEKVSGSDLTPELFKLAQKKQYKVFIFGSREGVADLAIQKIQKDFNYDFPIKGFSPPFGFEKDPIVLQECIQKIVDYQPDMLLVSLGSPKGEFFIYNYLSELKVPVSLQIGASIDFIAGTVKRAPVWMQKSSLEWFYRFVKEPKRMFRRYFINDSLFFKIFIQEYVAKKRGN</sequence>